<dbReference type="InterPro" id="IPR005495">
    <property type="entry name" value="LptG/LptF_permease"/>
</dbReference>
<dbReference type="GO" id="GO:0043190">
    <property type="term" value="C:ATP-binding cassette (ABC) transporter complex"/>
    <property type="evidence" value="ECO:0007669"/>
    <property type="project" value="InterPro"/>
</dbReference>
<dbReference type="OrthoDB" id="9778062at2"/>
<comment type="subcellular location">
    <subcellularLocation>
        <location evidence="1">Cell inner membrane</location>
        <topology evidence="1">Multi-pass membrane protein</topology>
    </subcellularLocation>
</comment>
<protein>
    <recommendedName>
        <fullName evidence="2">Lipopolysaccharide export system permease protein LptF</fullName>
    </recommendedName>
</protein>
<reference evidence="9 10" key="1">
    <citation type="submission" date="2016-12" db="EMBL/GenBank/DDBJ databases">
        <title>Complete genome sequence of Thauera chlorobenzoica, a Betaproteobacterium degrading haloaromatics anaerobically to CO2 and halides.</title>
        <authorList>
            <person name="Goris T."/>
            <person name="Mergelsberg M."/>
            <person name="Boll M."/>
        </authorList>
    </citation>
    <scope>NUCLEOTIDE SEQUENCE [LARGE SCALE GENOMIC DNA]</scope>
    <source>
        <strain evidence="9 10">3CB1</strain>
    </source>
</reference>
<organism evidence="9 10">
    <name type="scientific">Thauera chlorobenzoica</name>
    <dbReference type="NCBI Taxonomy" id="96773"/>
    <lineage>
        <taxon>Bacteria</taxon>
        <taxon>Pseudomonadati</taxon>
        <taxon>Pseudomonadota</taxon>
        <taxon>Betaproteobacteria</taxon>
        <taxon>Rhodocyclales</taxon>
        <taxon>Zoogloeaceae</taxon>
        <taxon>Thauera</taxon>
    </lineage>
</organism>
<evidence type="ECO:0000256" key="5">
    <source>
        <dbReference type="ARBA" id="ARBA00022519"/>
    </source>
</evidence>
<sequence length="360" mass="38914">MIFRRALQREFAQTAAAVFVALFAILISSVLIRLLGQAAGGRVPADAVLALIGFGALAQLPTVLTLTLFIAILMSLSRSYRDSEMVVWFASGVPLTAWIAPVLLFTLPLVVVVGAGSLFLAPWSQQKSAEYRELLDSRDDTQRVAPGVFRESAGAQRVFFVELGAGEDGRVGNVFVSEDTADGQLVVIASAAGYLRSDDEGRRFVVLEKGRRYDGRAGTPQYRVMEFERYEVQIEQKAAASPPSRARAQPTAVLMAQADARSLGELLGRVGAPITALLLGLMAIPLSFVNPRAGRASNLLVAVLVYLLYSNAISVFQSWVSQGKVGFVAGLLLPHLAVLGALALMFHKRLAVSPFWRRRV</sequence>
<keyword evidence="6" id="KW-0812">Transmembrane</keyword>
<evidence type="ECO:0000256" key="6">
    <source>
        <dbReference type="ARBA" id="ARBA00022692"/>
    </source>
</evidence>
<keyword evidence="8" id="KW-0472">Membrane</keyword>
<name>A0A1H5SH57_9RHOO</name>
<dbReference type="KEGG" id="tcl:Tchl_1947"/>
<dbReference type="AlphaFoldDB" id="A0A1H5SH57"/>
<evidence type="ECO:0000313" key="10">
    <source>
        <dbReference type="Proteomes" id="UP000185739"/>
    </source>
</evidence>
<dbReference type="Pfam" id="PF03739">
    <property type="entry name" value="LptF_LptG"/>
    <property type="match status" value="1"/>
</dbReference>
<dbReference type="STRING" id="96773.Tchl_1947"/>
<dbReference type="GO" id="GO:0015920">
    <property type="term" value="P:lipopolysaccharide transport"/>
    <property type="evidence" value="ECO:0007669"/>
    <property type="project" value="TreeGrafter"/>
</dbReference>
<evidence type="ECO:0000256" key="2">
    <source>
        <dbReference type="ARBA" id="ARBA00014213"/>
    </source>
</evidence>
<evidence type="ECO:0000256" key="1">
    <source>
        <dbReference type="ARBA" id="ARBA00004429"/>
    </source>
</evidence>
<evidence type="ECO:0000256" key="8">
    <source>
        <dbReference type="ARBA" id="ARBA00023136"/>
    </source>
</evidence>
<evidence type="ECO:0000256" key="3">
    <source>
        <dbReference type="ARBA" id="ARBA00022448"/>
    </source>
</evidence>
<keyword evidence="3" id="KW-0813">Transport</keyword>
<evidence type="ECO:0000313" key="9">
    <source>
        <dbReference type="EMBL" id="APR04794.1"/>
    </source>
</evidence>
<keyword evidence="4" id="KW-1003">Cell membrane</keyword>
<dbReference type="NCBIfam" id="TIGR04407">
    <property type="entry name" value="LptF_YjgP"/>
    <property type="match status" value="1"/>
</dbReference>
<keyword evidence="5" id="KW-0997">Cell inner membrane</keyword>
<dbReference type="InterPro" id="IPR030922">
    <property type="entry name" value="LptF"/>
</dbReference>
<dbReference type="RefSeq" id="WP_075148224.1">
    <property type="nucleotide sequence ID" value="NZ_CP018839.1"/>
</dbReference>
<evidence type="ECO:0000256" key="4">
    <source>
        <dbReference type="ARBA" id="ARBA00022475"/>
    </source>
</evidence>
<dbReference type="Proteomes" id="UP000185739">
    <property type="component" value="Chromosome"/>
</dbReference>
<keyword evidence="10" id="KW-1185">Reference proteome</keyword>
<dbReference type="GO" id="GO:0055085">
    <property type="term" value="P:transmembrane transport"/>
    <property type="evidence" value="ECO:0007669"/>
    <property type="project" value="InterPro"/>
</dbReference>
<dbReference type="EMBL" id="CP018839">
    <property type="protein sequence ID" value="APR04794.1"/>
    <property type="molecule type" value="Genomic_DNA"/>
</dbReference>
<dbReference type="PANTHER" id="PTHR33529">
    <property type="entry name" value="SLR0882 PROTEIN-RELATED"/>
    <property type="match status" value="1"/>
</dbReference>
<evidence type="ECO:0000256" key="7">
    <source>
        <dbReference type="ARBA" id="ARBA00022989"/>
    </source>
</evidence>
<proteinExistence type="predicted"/>
<accession>A0A1H5SH57</accession>
<gene>
    <name evidence="9" type="ORF">Tchl_1947</name>
</gene>
<dbReference type="PANTHER" id="PTHR33529:SF7">
    <property type="entry name" value="LIPOPOLYSACCHARIDE EXPORT SYSTEM PERMEASE PROTEIN LPTF"/>
    <property type="match status" value="1"/>
</dbReference>
<keyword evidence="7" id="KW-1133">Transmembrane helix</keyword>